<keyword evidence="2" id="KW-0808">Transferase</keyword>
<protein>
    <submittedName>
        <fullName evidence="2">Glycosyltransferase</fullName>
    </submittedName>
</protein>
<accession>A0A538TPP1</accession>
<reference evidence="2 3" key="1">
    <citation type="journal article" date="2019" name="Nat. Microbiol.">
        <title>Mediterranean grassland soil C-N compound turnover is dependent on rainfall and depth, and is mediated by genomically divergent microorganisms.</title>
        <authorList>
            <person name="Diamond S."/>
            <person name="Andeer P.F."/>
            <person name="Li Z."/>
            <person name="Crits-Christoph A."/>
            <person name="Burstein D."/>
            <person name="Anantharaman K."/>
            <person name="Lane K.R."/>
            <person name="Thomas B.C."/>
            <person name="Pan C."/>
            <person name="Northen T.R."/>
            <person name="Banfield J.F."/>
        </authorList>
    </citation>
    <scope>NUCLEOTIDE SEQUENCE [LARGE SCALE GENOMIC DNA]</scope>
    <source>
        <strain evidence="2">WS_9</strain>
    </source>
</reference>
<dbReference type="InterPro" id="IPR029044">
    <property type="entry name" value="Nucleotide-diphossugar_trans"/>
</dbReference>
<sequence length="255" mass="28373">MASISVVLPTRNRPAFLREALATVAAQSHLEMELVLVRDGGTPLDDEARGFLATLEFPYILVERDDPPEGLALARDRGIERARGDAIAFLDDDDLWERGHVKQLADALDRDPEASVVYSDARIVEEASGGQRLLAVDFDLALFGRDGFIPPSSFAARRDAFERFGLFDPKMAYSEDWDWLLRVARGGGKIERVRGVSTTIRIHSDGLSALTPDRLTDRKRFLDELSRRHGLGPIEPKTFWEVAGTLCPDGNASRR</sequence>
<organism evidence="2 3">
    <name type="scientific">Eiseniibacteriota bacterium</name>
    <dbReference type="NCBI Taxonomy" id="2212470"/>
    <lineage>
        <taxon>Bacteria</taxon>
        <taxon>Candidatus Eiseniibacteriota</taxon>
    </lineage>
</organism>
<dbReference type="Pfam" id="PF00535">
    <property type="entry name" value="Glycos_transf_2"/>
    <property type="match status" value="1"/>
</dbReference>
<proteinExistence type="predicted"/>
<dbReference type="Proteomes" id="UP000317691">
    <property type="component" value="Unassembled WGS sequence"/>
</dbReference>
<evidence type="ECO:0000259" key="1">
    <source>
        <dbReference type="Pfam" id="PF00535"/>
    </source>
</evidence>
<gene>
    <name evidence="2" type="ORF">E6K79_04440</name>
</gene>
<dbReference type="Gene3D" id="3.90.550.10">
    <property type="entry name" value="Spore Coat Polysaccharide Biosynthesis Protein SpsA, Chain A"/>
    <property type="match status" value="1"/>
</dbReference>
<dbReference type="PANTHER" id="PTHR22916">
    <property type="entry name" value="GLYCOSYLTRANSFERASE"/>
    <property type="match status" value="1"/>
</dbReference>
<dbReference type="EMBL" id="VBOZ01000012">
    <property type="protein sequence ID" value="TMQ65584.1"/>
    <property type="molecule type" value="Genomic_DNA"/>
</dbReference>
<comment type="caution">
    <text evidence="2">The sequence shown here is derived from an EMBL/GenBank/DDBJ whole genome shotgun (WGS) entry which is preliminary data.</text>
</comment>
<dbReference type="GO" id="GO:0016758">
    <property type="term" value="F:hexosyltransferase activity"/>
    <property type="evidence" value="ECO:0007669"/>
    <property type="project" value="UniProtKB-ARBA"/>
</dbReference>
<dbReference type="InterPro" id="IPR001173">
    <property type="entry name" value="Glyco_trans_2-like"/>
</dbReference>
<dbReference type="PANTHER" id="PTHR22916:SF3">
    <property type="entry name" value="UDP-GLCNAC:BETAGAL BETA-1,3-N-ACETYLGLUCOSAMINYLTRANSFERASE-LIKE PROTEIN 1"/>
    <property type="match status" value="1"/>
</dbReference>
<evidence type="ECO:0000313" key="2">
    <source>
        <dbReference type="EMBL" id="TMQ65584.1"/>
    </source>
</evidence>
<evidence type="ECO:0000313" key="3">
    <source>
        <dbReference type="Proteomes" id="UP000317691"/>
    </source>
</evidence>
<dbReference type="SUPFAM" id="SSF53448">
    <property type="entry name" value="Nucleotide-diphospho-sugar transferases"/>
    <property type="match status" value="1"/>
</dbReference>
<dbReference type="AlphaFoldDB" id="A0A538TPP1"/>
<name>A0A538TPP1_UNCEI</name>
<feature type="domain" description="Glycosyltransferase 2-like" evidence="1">
    <location>
        <begin position="5"/>
        <end position="161"/>
    </location>
</feature>